<keyword evidence="2" id="KW-1185">Reference proteome</keyword>
<accession>A0ACC1NDB4</accession>
<dbReference type="EMBL" id="JANJQO010000515">
    <property type="protein sequence ID" value="KAJ2977023.1"/>
    <property type="molecule type" value="Genomic_DNA"/>
</dbReference>
<name>A0ACC1NDB4_9HYPO</name>
<protein>
    <submittedName>
        <fullName evidence="1">Uncharacterized protein</fullName>
    </submittedName>
</protein>
<comment type="caution">
    <text evidence="1">The sequence shown here is derived from an EMBL/GenBank/DDBJ whole genome shotgun (WGS) entry which is preliminary data.</text>
</comment>
<dbReference type="Proteomes" id="UP001143910">
    <property type="component" value="Unassembled WGS sequence"/>
</dbReference>
<evidence type="ECO:0000313" key="2">
    <source>
        <dbReference type="Proteomes" id="UP001143910"/>
    </source>
</evidence>
<proteinExistence type="predicted"/>
<organism evidence="1 2">
    <name type="scientific">Zarea fungicola</name>
    <dbReference type="NCBI Taxonomy" id="93591"/>
    <lineage>
        <taxon>Eukaryota</taxon>
        <taxon>Fungi</taxon>
        <taxon>Dikarya</taxon>
        <taxon>Ascomycota</taxon>
        <taxon>Pezizomycotina</taxon>
        <taxon>Sordariomycetes</taxon>
        <taxon>Hypocreomycetidae</taxon>
        <taxon>Hypocreales</taxon>
        <taxon>Cordycipitaceae</taxon>
        <taxon>Zarea</taxon>
    </lineage>
</organism>
<sequence>MAFLPSSGGFPPVQPFTSSSVTADERINAIDFVNRSNFLFAEYNHDKIVSTFLPQAVVYHFHGTVRGHDAIRQFLEKDYPYLIPGVSRHATNHIVDRDTETGGVTVRYYEQLFRNSWPAAEDDGAAGKNVHGDARTSAELPALWFHSVLIDRLILTEDGWKIHERYVDEAVFNDKFTPGQQ</sequence>
<evidence type="ECO:0000313" key="1">
    <source>
        <dbReference type="EMBL" id="KAJ2977023.1"/>
    </source>
</evidence>
<reference evidence="1" key="1">
    <citation type="submission" date="2022-08" db="EMBL/GenBank/DDBJ databases">
        <title>Genome Sequence of Lecanicillium fungicola.</title>
        <authorList>
            <person name="Buettner E."/>
        </authorList>
    </citation>
    <scope>NUCLEOTIDE SEQUENCE</scope>
    <source>
        <strain evidence="1">Babe33</strain>
    </source>
</reference>
<gene>
    <name evidence="1" type="ORF">NQ176_g4611</name>
</gene>